<dbReference type="GO" id="GO:0008206">
    <property type="term" value="P:bile acid metabolic process"/>
    <property type="evidence" value="ECO:0007669"/>
    <property type="project" value="UniProtKB-ARBA"/>
</dbReference>
<comment type="similarity">
    <text evidence="1">Belongs to the short-chain dehydrogenases/reductases (SDR) family.</text>
</comment>
<dbReference type="GO" id="GO:0006633">
    <property type="term" value="P:fatty acid biosynthetic process"/>
    <property type="evidence" value="ECO:0007669"/>
    <property type="project" value="TreeGrafter"/>
</dbReference>
<keyword evidence="2" id="KW-0560">Oxidoreductase</keyword>
<dbReference type="CDD" id="cd05233">
    <property type="entry name" value="SDR_c"/>
    <property type="match status" value="1"/>
</dbReference>
<dbReference type="PANTHER" id="PTHR42760:SF133">
    <property type="entry name" value="3-OXOACYL-[ACYL-CARRIER-PROTEIN] REDUCTASE"/>
    <property type="match status" value="1"/>
</dbReference>
<name>A0A926DNF3_9FIRM</name>
<dbReference type="InterPro" id="IPR002347">
    <property type="entry name" value="SDR_fam"/>
</dbReference>
<proteinExistence type="inferred from homology"/>
<dbReference type="PANTHER" id="PTHR42760">
    <property type="entry name" value="SHORT-CHAIN DEHYDROGENASES/REDUCTASES FAMILY MEMBER"/>
    <property type="match status" value="1"/>
</dbReference>
<dbReference type="PRINTS" id="PR00081">
    <property type="entry name" value="GDHRDH"/>
</dbReference>
<dbReference type="GO" id="GO:0016616">
    <property type="term" value="F:oxidoreductase activity, acting on the CH-OH group of donors, NAD or NADP as acceptor"/>
    <property type="evidence" value="ECO:0007669"/>
    <property type="project" value="TreeGrafter"/>
</dbReference>
<protein>
    <submittedName>
        <fullName evidence="3">SDR family oxidoreductase</fullName>
    </submittedName>
</protein>
<evidence type="ECO:0000313" key="4">
    <source>
        <dbReference type="Proteomes" id="UP000611762"/>
    </source>
</evidence>
<reference evidence="3" key="1">
    <citation type="submission" date="2020-08" db="EMBL/GenBank/DDBJ databases">
        <title>Genome public.</title>
        <authorList>
            <person name="Liu C."/>
            <person name="Sun Q."/>
        </authorList>
    </citation>
    <scope>NUCLEOTIDE SEQUENCE</scope>
    <source>
        <strain evidence="3">H8</strain>
    </source>
</reference>
<comment type="caution">
    <text evidence="3">The sequence shown here is derived from an EMBL/GenBank/DDBJ whole genome shotgun (WGS) entry which is preliminary data.</text>
</comment>
<organism evidence="3 4">
    <name type="scientific">Congzhengia minquanensis</name>
    <dbReference type="NCBI Taxonomy" id="2763657"/>
    <lineage>
        <taxon>Bacteria</taxon>
        <taxon>Bacillati</taxon>
        <taxon>Bacillota</taxon>
        <taxon>Clostridia</taxon>
        <taxon>Eubacteriales</taxon>
        <taxon>Oscillospiraceae</taxon>
        <taxon>Congzhengia</taxon>
    </lineage>
</organism>
<keyword evidence="4" id="KW-1185">Reference proteome</keyword>
<dbReference type="InterPro" id="IPR020904">
    <property type="entry name" value="Sc_DH/Rdtase_CS"/>
</dbReference>
<sequence length="239" mass="25276">MDFSGKAAFVTGVSHGIGRAIALGLAKNNAALFLCDIDKAGLKETAKAVNELGAQVEICGLDVSDEAAVHAVMDKAILRFGKIDILINNAGIYNTFGLFQNSNSVDWKKKIEVNILGTMYPTQAVLNHMIANRYGRIVNIGSVAGVYGIPNMTDYAMTKGAVIAFTKSLAKETAPFGVTVNAVSPGSISVSGEDMPEHSFTGRAGTPEECANVVLFLASDEASYVSGQNYLVDGCRKKM</sequence>
<dbReference type="AlphaFoldDB" id="A0A926DNF3"/>
<dbReference type="Pfam" id="PF13561">
    <property type="entry name" value="adh_short_C2"/>
    <property type="match status" value="1"/>
</dbReference>
<dbReference type="EMBL" id="JACRSU010000003">
    <property type="protein sequence ID" value="MBC8540909.1"/>
    <property type="molecule type" value="Genomic_DNA"/>
</dbReference>
<dbReference type="FunFam" id="3.40.50.720:FF:000084">
    <property type="entry name" value="Short-chain dehydrogenase reductase"/>
    <property type="match status" value="1"/>
</dbReference>
<accession>A0A926DNF3</accession>
<evidence type="ECO:0000256" key="2">
    <source>
        <dbReference type="ARBA" id="ARBA00023002"/>
    </source>
</evidence>
<dbReference type="SUPFAM" id="SSF51735">
    <property type="entry name" value="NAD(P)-binding Rossmann-fold domains"/>
    <property type="match status" value="1"/>
</dbReference>
<dbReference type="RefSeq" id="WP_249312505.1">
    <property type="nucleotide sequence ID" value="NZ_JACRSU010000003.1"/>
</dbReference>
<evidence type="ECO:0000313" key="3">
    <source>
        <dbReference type="EMBL" id="MBC8540909.1"/>
    </source>
</evidence>
<dbReference type="Proteomes" id="UP000611762">
    <property type="component" value="Unassembled WGS sequence"/>
</dbReference>
<dbReference type="PROSITE" id="PS00061">
    <property type="entry name" value="ADH_SHORT"/>
    <property type="match status" value="1"/>
</dbReference>
<dbReference type="InterPro" id="IPR036291">
    <property type="entry name" value="NAD(P)-bd_dom_sf"/>
</dbReference>
<gene>
    <name evidence="3" type="ORF">H8698_07965</name>
</gene>
<evidence type="ECO:0000256" key="1">
    <source>
        <dbReference type="ARBA" id="ARBA00006484"/>
    </source>
</evidence>
<dbReference type="GO" id="GO:0048038">
    <property type="term" value="F:quinone binding"/>
    <property type="evidence" value="ECO:0007669"/>
    <property type="project" value="TreeGrafter"/>
</dbReference>
<dbReference type="Gene3D" id="3.40.50.720">
    <property type="entry name" value="NAD(P)-binding Rossmann-like Domain"/>
    <property type="match status" value="1"/>
</dbReference>
<dbReference type="PRINTS" id="PR00080">
    <property type="entry name" value="SDRFAMILY"/>
</dbReference>